<evidence type="ECO:0000313" key="2">
    <source>
        <dbReference type="EMBL" id="CAA6816993.1"/>
    </source>
</evidence>
<dbReference type="Pfam" id="PF07693">
    <property type="entry name" value="KAP_NTPase"/>
    <property type="match status" value="1"/>
</dbReference>
<organism evidence="2">
    <name type="scientific">uncultured Sulfurovum sp</name>
    <dbReference type="NCBI Taxonomy" id="269237"/>
    <lineage>
        <taxon>Bacteria</taxon>
        <taxon>Pseudomonadati</taxon>
        <taxon>Campylobacterota</taxon>
        <taxon>Epsilonproteobacteria</taxon>
        <taxon>Campylobacterales</taxon>
        <taxon>Sulfurovaceae</taxon>
        <taxon>Sulfurovum</taxon>
        <taxon>environmental samples</taxon>
    </lineage>
</organism>
<protein>
    <submittedName>
        <fullName evidence="2">Phage protein</fullName>
    </submittedName>
</protein>
<dbReference type="InterPro" id="IPR027417">
    <property type="entry name" value="P-loop_NTPase"/>
</dbReference>
<dbReference type="EMBL" id="CACVAP010000086">
    <property type="protein sequence ID" value="CAA6816993.1"/>
    <property type="molecule type" value="Genomic_DNA"/>
</dbReference>
<evidence type="ECO:0000259" key="1">
    <source>
        <dbReference type="Pfam" id="PF07693"/>
    </source>
</evidence>
<accession>A0A6S6TMK1</accession>
<feature type="domain" description="KAP NTPase" evidence="1">
    <location>
        <begin position="29"/>
        <end position="286"/>
    </location>
</feature>
<dbReference type="SUPFAM" id="SSF52540">
    <property type="entry name" value="P-loop containing nucleoside triphosphate hydrolases"/>
    <property type="match status" value="1"/>
</dbReference>
<sequence length="422" mass="49089">MIVKNNLIEIAEDNIFKNDTLGREESIVDLSKLLLSTTEPFVFSINGSWGTGKTTFVKLWEQYLKKEHEAHSLYFSAWEDDFSNEPLIAILGSLNGYIEENFKDNHDVIDKFNQAKEFGGKVLKRGLPAFVKGMTGGVLDLDKGVESAMGAISEETAKGLIENYSKEKEITEQFKQSINELLELLDSEQPFIIFIDELDRCRPLYAIELLERIKHLFGIEKLIFVLSIDKEQLSESIKSQYGNIDTDNYLRRFIDLEYKLSNLSFNSFCDKLYQKFKLQQLLDNKRIYENGSFLRTLKKIVFAFPLSLRQIEQVFSKLHILFKTLDIEENINIDLLVILEVIKSYQPSLYHYILEDKRKELYFSISEKLEDSDKVLEIVGNIISNSFGSLEEYEKSEYWKSSMELVIKKIEFLDKFNMESNS</sequence>
<name>A0A6S6TMK1_9BACT</name>
<dbReference type="AlphaFoldDB" id="A0A6S6TMK1"/>
<dbReference type="Gene3D" id="3.40.50.300">
    <property type="entry name" value="P-loop containing nucleotide triphosphate hydrolases"/>
    <property type="match status" value="1"/>
</dbReference>
<dbReference type="InterPro" id="IPR011646">
    <property type="entry name" value="KAP_P-loop"/>
</dbReference>
<reference evidence="2" key="1">
    <citation type="submission" date="2020-01" db="EMBL/GenBank/DDBJ databases">
        <authorList>
            <person name="Meier V. D."/>
            <person name="Meier V D."/>
        </authorList>
    </citation>
    <scope>NUCLEOTIDE SEQUENCE</scope>
    <source>
        <strain evidence="2">HLG_WM_MAG_06</strain>
    </source>
</reference>
<proteinExistence type="predicted"/>
<gene>
    <name evidence="2" type="ORF">HELGO_WM1283</name>
</gene>